<feature type="domain" description="Phage tail collar" evidence="2">
    <location>
        <begin position="7"/>
        <end position="63"/>
    </location>
</feature>
<dbReference type="SUPFAM" id="SSF88874">
    <property type="entry name" value="Receptor-binding domain of short tail fibre protein gp12"/>
    <property type="match status" value="1"/>
</dbReference>
<keyword evidence="4" id="KW-1185">Reference proteome</keyword>
<dbReference type="Pfam" id="PF07484">
    <property type="entry name" value="Collar"/>
    <property type="match status" value="1"/>
</dbReference>
<accession>A0ABY2E844</accession>
<dbReference type="InterPro" id="IPR011083">
    <property type="entry name" value="Phage_tail_collar_dom"/>
</dbReference>
<dbReference type="Proteomes" id="UP000504882">
    <property type="component" value="Unassembled WGS sequence"/>
</dbReference>
<dbReference type="InterPro" id="IPR037053">
    <property type="entry name" value="Phage_tail_collar_dom_sf"/>
</dbReference>
<feature type="region of interest" description="Disordered" evidence="1">
    <location>
        <begin position="64"/>
        <end position="84"/>
    </location>
</feature>
<protein>
    <submittedName>
        <fullName evidence="3">Phage tail protein</fullName>
    </submittedName>
</protein>
<proteinExistence type="predicted"/>
<dbReference type="EMBL" id="SMNA01000003">
    <property type="protein sequence ID" value="TDE96193.1"/>
    <property type="molecule type" value="Genomic_DNA"/>
</dbReference>
<organism evidence="3 4">
    <name type="scientific">Occultella glacieicola</name>
    <dbReference type="NCBI Taxonomy" id="2518684"/>
    <lineage>
        <taxon>Bacteria</taxon>
        <taxon>Bacillati</taxon>
        <taxon>Actinomycetota</taxon>
        <taxon>Actinomycetes</taxon>
        <taxon>Micrococcales</taxon>
        <taxon>Ruaniaceae</taxon>
        <taxon>Occultella</taxon>
    </lineage>
</organism>
<evidence type="ECO:0000256" key="1">
    <source>
        <dbReference type="SAM" id="MobiDB-lite"/>
    </source>
</evidence>
<gene>
    <name evidence="3" type="ORF">EXU48_06960</name>
</gene>
<reference evidence="3 4" key="1">
    <citation type="submission" date="2019-03" db="EMBL/GenBank/DDBJ databases">
        <title>Genomic features of bacteria from cold environments.</title>
        <authorList>
            <person name="Shen L."/>
        </authorList>
    </citation>
    <scope>NUCLEOTIDE SEQUENCE [LARGE SCALE GENOMIC DNA]</scope>
    <source>
        <strain evidence="4">T3246-1</strain>
    </source>
</reference>
<evidence type="ECO:0000313" key="4">
    <source>
        <dbReference type="Proteomes" id="UP000504882"/>
    </source>
</evidence>
<sequence>MMEPFIGELRLFGFNYAPRGWALCDGSLMPINQNQALFSLLGTMYGGNGTSTFGLPDLRGRVPLGAGQTPGGSQYQQGQSGGTESVTLTVGQLPSHSHQVQGSAQATGKSPANLVPGFSAAAAAYGPPDGTAMNATMVGMTGNGQPIPVVQPYQALVWCIAVEGIFPSRQ</sequence>
<evidence type="ECO:0000313" key="3">
    <source>
        <dbReference type="EMBL" id="TDE96193.1"/>
    </source>
</evidence>
<dbReference type="Gene3D" id="3.90.1340.10">
    <property type="entry name" value="Phage tail collar domain"/>
    <property type="match status" value="1"/>
</dbReference>
<name>A0ABY2E844_9MICO</name>
<evidence type="ECO:0000259" key="2">
    <source>
        <dbReference type="Pfam" id="PF07484"/>
    </source>
</evidence>
<comment type="caution">
    <text evidence="3">The sequence shown here is derived from an EMBL/GenBank/DDBJ whole genome shotgun (WGS) entry which is preliminary data.</text>
</comment>